<dbReference type="NCBIfam" id="TIGR00630">
    <property type="entry name" value="uvra"/>
    <property type="match status" value="1"/>
</dbReference>
<evidence type="ECO:0000256" key="3">
    <source>
        <dbReference type="ARBA" id="ARBA00022723"/>
    </source>
</evidence>
<keyword evidence="2" id="KW-0963">Cytoplasm</keyword>
<dbReference type="GO" id="GO:0006289">
    <property type="term" value="P:nucleotide-excision repair"/>
    <property type="evidence" value="ECO:0007669"/>
    <property type="project" value="InterPro"/>
</dbReference>
<dbReference type="InterPro" id="IPR041552">
    <property type="entry name" value="UvrA_DNA-bd"/>
</dbReference>
<evidence type="ECO:0000256" key="6">
    <source>
        <dbReference type="ARBA" id="ARBA00022763"/>
    </source>
</evidence>
<evidence type="ECO:0000259" key="18">
    <source>
        <dbReference type="Pfam" id="PF17760"/>
    </source>
</evidence>
<gene>
    <name evidence="19" type="primary">uvrA</name>
    <name evidence="19" type="ORF">H9966_01215</name>
</gene>
<evidence type="ECO:0000256" key="12">
    <source>
        <dbReference type="ARBA" id="ARBA00023125"/>
    </source>
</evidence>
<dbReference type="GO" id="GO:0005524">
    <property type="term" value="F:ATP binding"/>
    <property type="evidence" value="ECO:0007669"/>
    <property type="project" value="UniProtKB-KW"/>
</dbReference>
<evidence type="ECO:0000256" key="13">
    <source>
        <dbReference type="ARBA" id="ARBA00023204"/>
    </source>
</evidence>
<dbReference type="GO" id="GO:0016887">
    <property type="term" value="F:ATP hydrolysis activity"/>
    <property type="evidence" value="ECO:0007669"/>
    <property type="project" value="InterPro"/>
</dbReference>
<dbReference type="InterPro" id="IPR017871">
    <property type="entry name" value="ABC_transporter-like_CS"/>
</dbReference>
<dbReference type="InterPro" id="IPR013815">
    <property type="entry name" value="ATP_grasp_subdomain_1"/>
</dbReference>
<feature type="domain" description="UvrA DNA-binding" evidence="17">
    <location>
        <begin position="296"/>
        <end position="362"/>
    </location>
</feature>
<evidence type="ECO:0000256" key="11">
    <source>
        <dbReference type="ARBA" id="ARBA00022881"/>
    </source>
</evidence>
<keyword evidence="12" id="KW-0238">DNA-binding</keyword>
<dbReference type="Gene3D" id="1.10.8.280">
    <property type="entry name" value="ABC transporter ATPase domain-like"/>
    <property type="match status" value="1"/>
</dbReference>
<dbReference type="Proteomes" id="UP000824055">
    <property type="component" value="Unassembled WGS sequence"/>
</dbReference>
<comment type="subcellular location">
    <subcellularLocation>
        <location evidence="1">Cytoplasm</location>
    </subcellularLocation>
</comment>
<keyword evidence="3" id="KW-0479">Metal-binding</keyword>
<dbReference type="Gene3D" id="3.40.50.300">
    <property type="entry name" value="P-loop containing nucleotide triphosphate hydrolases"/>
    <property type="match status" value="2"/>
</dbReference>
<evidence type="ECO:0000313" key="20">
    <source>
        <dbReference type="Proteomes" id="UP000824055"/>
    </source>
</evidence>
<feature type="domain" description="UvrA interaction" evidence="18">
    <location>
        <begin position="135"/>
        <end position="243"/>
    </location>
</feature>
<keyword evidence="5" id="KW-0547">Nucleotide-binding</keyword>
<evidence type="ECO:0000256" key="16">
    <source>
        <dbReference type="ARBA" id="ARBA00042156"/>
    </source>
</evidence>
<dbReference type="GO" id="GO:0003677">
    <property type="term" value="F:DNA binding"/>
    <property type="evidence" value="ECO:0007669"/>
    <property type="project" value="UniProtKB-KW"/>
</dbReference>
<dbReference type="Pfam" id="PF17755">
    <property type="entry name" value="UvrA_DNA-bind"/>
    <property type="match status" value="1"/>
</dbReference>
<dbReference type="PANTHER" id="PTHR43152:SF3">
    <property type="entry name" value="UVRABC SYSTEM PROTEIN A"/>
    <property type="match status" value="1"/>
</dbReference>
<feature type="non-terminal residue" evidence="19">
    <location>
        <position position="847"/>
    </location>
</feature>
<keyword evidence="8" id="KW-0863">Zinc-finger</keyword>
<keyword evidence="10" id="KW-0067">ATP-binding</keyword>
<evidence type="ECO:0000256" key="7">
    <source>
        <dbReference type="ARBA" id="ARBA00022769"/>
    </source>
</evidence>
<reference evidence="19" key="2">
    <citation type="submission" date="2021-04" db="EMBL/GenBank/DDBJ databases">
        <authorList>
            <person name="Gilroy R."/>
        </authorList>
    </citation>
    <scope>NUCLEOTIDE SEQUENCE</scope>
    <source>
        <strain evidence="19">ChiHecec3B27-8219</strain>
    </source>
</reference>
<evidence type="ECO:0000256" key="9">
    <source>
        <dbReference type="ARBA" id="ARBA00022833"/>
    </source>
</evidence>
<keyword evidence="13" id="KW-0234">DNA repair</keyword>
<keyword evidence="11" id="KW-0267">Excision nuclease</keyword>
<evidence type="ECO:0000256" key="4">
    <source>
        <dbReference type="ARBA" id="ARBA00022737"/>
    </source>
</evidence>
<evidence type="ECO:0000256" key="15">
    <source>
        <dbReference type="ARBA" id="ARBA00039316"/>
    </source>
</evidence>
<proteinExistence type="inferred from homology"/>
<dbReference type="InterPro" id="IPR041102">
    <property type="entry name" value="UvrA_inter"/>
</dbReference>
<evidence type="ECO:0000256" key="10">
    <source>
        <dbReference type="ARBA" id="ARBA00022840"/>
    </source>
</evidence>
<keyword evidence="9" id="KW-0862">Zinc</keyword>
<dbReference type="EMBL" id="DXBE01000012">
    <property type="protein sequence ID" value="HIZ68502.1"/>
    <property type="molecule type" value="Genomic_DNA"/>
</dbReference>
<dbReference type="GO" id="GO:0004518">
    <property type="term" value="F:nuclease activity"/>
    <property type="evidence" value="ECO:0007669"/>
    <property type="project" value="UniProtKB-KW"/>
</dbReference>
<sequence>MSEEKYIEIKGARVNNLKNISLKIPRNKLIAITGVSGSGKSSLAFDTLYAEGERRYVESLSSYARQFLGRMSKPECDFIKGLPPAIAIEQKVVARNPRSTVGTSTEIYEYLRLLFARIGKTYSPISGLEVKRHTTEDVLACTRQYSVGTKFCVMAPVHVIEGRTLRKQLEMYIQEGYARIYANKEFQRIDDYLEKTPEDIENQSDDDIYLVIDRMSVSDEKHEISRLIDSTETAFYEGDGACRLIFLPSNITYDFSTRFEADGIKFEEPNDNMFSFNSPLGACPTCEGFGSIIGIDEKLVIPNTSLSVYEGCVQCWRGEKMGMWAQEFCRRATKDNFPIFKPYYELSDKEKDMLWHGLPSDKGKDVHDQVSIDNFFRMVRENQYKIQYRVMLSRYRGKTICPDCHGTRLKKEANYVKVGNRSITDLVQMPIINLKEWFDKLVLTEHEEKVAKRLLTEINNRIQFLINVGLGYLTLNRRSNTLSGGESQRVNLATSLGSSLVGSLYILDEPSIGLHCRDTQRLINVLKDLQSLGNTVIVVEHDEEIMRAADYLIDIGPDAGRLGGEVVFQGNVSDVSENCETLLKEHPRSHTIRYLTGKETIPAPTSRRRWNQYILVKGARMNNLCGIDVKVPLNVLTVVTGVSGSGKSSLIKGILYPAMKRSLDEVCDAPGEFTGLEGDWKSVKHVEFVDQNPIGKSTRSNPATYVKAFDGIRALFAEQPLAKQMGFTWQYFSFNTEGGRCEECKGAGVITVEMQFMADLVLECEACHGHRFKRDILEVRYEGKNIDDVLNMTVNEAIDFFAEHGQKAIVDRLRPLQDVGLGYIKLGMLRSSPVTRVQKILPRKPCL</sequence>
<evidence type="ECO:0000256" key="8">
    <source>
        <dbReference type="ARBA" id="ARBA00022771"/>
    </source>
</evidence>
<dbReference type="GO" id="GO:0009380">
    <property type="term" value="C:excinuclease repair complex"/>
    <property type="evidence" value="ECO:0007669"/>
    <property type="project" value="InterPro"/>
</dbReference>
<dbReference type="GO" id="GO:0005737">
    <property type="term" value="C:cytoplasm"/>
    <property type="evidence" value="ECO:0007669"/>
    <property type="project" value="UniProtKB-SubCell"/>
</dbReference>
<evidence type="ECO:0000256" key="1">
    <source>
        <dbReference type="ARBA" id="ARBA00004496"/>
    </source>
</evidence>
<comment type="similarity">
    <text evidence="14">Belongs to the ABC transporter superfamily. UvrA family.</text>
</comment>
<dbReference type="Gene3D" id="3.30.1490.20">
    <property type="entry name" value="ATP-grasp fold, A domain"/>
    <property type="match status" value="1"/>
</dbReference>
<protein>
    <recommendedName>
        <fullName evidence="15">UvrABC system protein A</fullName>
    </recommendedName>
    <alternativeName>
        <fullName evidence="16">Excinuclease ABC subunit A</fullName>
    </alternativeName>
</protein>
<name>A0A9D2FXK6_9BACT</name>
<evidence type="ECO:0000256" key="2">
    <source>
        <dbReference type="ARBA" id="ARBA00022490"/>
    </source>
</evidence>
<evidence type="ECO:0000256" key="14">
    <source>
        <dbReference type="ARBA" id="ARBA00038000"/>
    </source>
</evidence>
<dbReference type="PANTHER" id="PTHR43152">
    <property type="entry name" value="UVRABC SYSTEM PROTEIN A"/>
    <property type="match status" value="1"/>
</dbReference>
<dbReference type="InterPro" id="IPR027417">
    <property type="entry name" value="P-loop_NTPase"/>
</dbReference>
<keyword evidence="4" id="KW-0677">Repeat</keyword>
<reference evidence="19" key="1">
    <citation type="journal article" date="2021" name="PeerJ">
        <title>Extensive microbial diversity within the chicken gut microbiome revealed by metagenomics and culture.</title>
        <authorList>
            <person name="Gilroy R."/>
            <person name="Ravi A."/>
            <person name="Getino M."/>
            <person name="Pursley I."/>
            <person name="Horton D.L."/>
            <person name="Alikhan N.F."/>
            <person name="Baker D."/>
            <person name="Gharbi K."/>
            <person name="Hall N."/>
            <person name="Watson M."/>
            <person name="Adriaenssens E.M."/>
            <person name="Foster-Nyarko E."/>
            <person name="Jarju S."/>
            <person name="Secka A."/>
            <person name="Antonio M."/>
            <person name="Oren A."/>
            <person name="Chaudhuri R.R."/>
            <person name="La Ragione R."/>
            <person name="Hildebrand F."/>
            <person name="Pallen M.J."/>
        </authorList>
    </citation>
    <scope>NUCLEOTIDE SEQUENCE</scope>
    <source>
        <strain evidence="19">ChiHecec3B27-8219</strain>
    </source>
</reference>
<evidence type="ECO:0000256" key="5">
    <source>
        <dbReference type="ARBA" id="ARBA00022741"/>
    </source>
</evidence>
<dbReference type="Pfam" id="PF17760">
    <property type="entry name" value="UvrA_inter"/>
    <property type="match status" value="1"/>
</dbReference>
<keyword evidence="7" id="KW-0228">DNA excision</keyword>
<dbReference type="PROSITE" id="PS00211">
    <property type="entry name" value="ABC_TRANSPORTER_1"/>
    <property type="match status" value="1"/>
</dbReference>
<keyword evidence="6" id="KW-0227">DNA damage</keyword>
<accession>A0A9D2FXK6</accession>
<dbReference type="InterPro" id="IPR004602">
    <property type="entry name" value="UvrA"/>
</dbReference>
<dbReference type="AlphaFoldDB" id="A0A9D2FXK6"/>
<comment type="caution">
    <text evidence="19">The sequence shown here is derived from an EMBL/GenBank/DDBJ whole genome shotgun (WGS) entry which is preliminary data.</text>
</comment>
<evidence type="ECO:0000313" key="19">
    <source>
        <dbReference type="EMBL" id="HIZ68502.1"/>
    </source>
</evidence>
<evidence type="ECO:0000259" key="17">
    <source>
        <dbReference type="Pfam" id="PF17755"/>
    </source>
</evidence>
<dbReference type="SUPFAM" id="SSF52540">
    <property type="entry name" value="P-loop containing nucleoside triphosphate hydrolases"/>
    <property type="match status" value="2"/>
</dbReference>
<dbReference type="GO" id="GO:0008270">
    <property type="term" value="F:zinc ion binding"/>
    <property type="evidence" value="ECO:0007669"/>
    <property type="project" value="UniProtKB-KW"/>
</dbReference>
<organism evidence="19 20">
    <name type="scientific">Candidatus Prevotella avicola</name>
    <dbReference type="NCBI Taxonomy" id="2838738"/>
    <lineage>
        <taxon>Bacteria</taxon>
        <taxon>Pseudomonadati</taxon>
        <taxon>Bacteroidota</taxon>
        <taxon>Bacteroidia</taxon>
        <taxon>Bacteroidales</taxon>
        <taxon>Prevotellaceae</taxon>
        <taxon>Prevotella</taxon>
    </lineage>
</organism>
<dbReference type="Gene3D" id="1.20.1580.10">
    <property type="entry name" value="ABC transporter ATPase like domain"/>
    <property type="match status" value="2"/>
</dbReference>